<name>A0ABZ0Q570_9LACO</name>
<reference evidence="2" key="1">
    <citation type="submission" date="2024-06" db="EMBL/GenBank/DDBJ databases">
        <authorList>
            <person name="Chang H.C."/>
            <person name="Mun S.Y."/>
        </authorList>
    </citation>
    <scope>NUCLEOTIDE SEQUENCE [LARGE SCALE GENOMIC DNA]</scope>
    <source>
        <strain evidence="2">KT1</strain>
    </source>
</reference>
<dbReference type="RefSeq" id="WP_057775509.1">
    <property type="nucleotide sequence ID" value="NZ_CP104778.1"/>
</dbReference>
<evidence type="ECO:0000313" key="2">
    <source>
        <dbReference type="Proteomes" id="UP001302696"/>
    </source>
</evidence>
<sequence length="153" mass="17194">MVPMLGKRFARLLVLKRAGSNPNNGNALWLCQCDCGNQVVVDGYSLRCGQTRSCGCLKRETSRESIKHNPAFQKNVGNANNLTDKDGINYTSRDLTKRNKTGVVGVSYDKASDTWFAHLMINYKYVLAKSFKDFDDAVAARKKAELKYYGKNR</sequence>
<evidence type="ECO:0000313" key="1">
    <source>
        <dbReference type="EMBL" id="WPC22136.1"/>
    </source>
</evidence>
<keyword evidence="2" id="KW-1185">Reference proteome</keyword>
<gene>
    <name evidence="1" type="ORF">N6G96_02650</name>
</gene>
<protein>
    <submittedName>
        <fullName evidence="1">AP2 domain-containing protein</fullName>
    </submittedName>
</protein>
<accession>A0ABZ0Q570</accession>
<dbReference type="EMBL" id="CP104778">
    <property type="protein sequence ID" value="WPC22136.1"/>
    <property type="molecule type" value="Genomic_DNA"/>
</dbReference>
<dbReference type="Proteomes" id="UP001302696">
    <property type="component" value="Chromosome"/>
</dbReference>
<organism evidence="1 2">
    <name type="scientific">Pediococcus inopinatus</name>
    <dbReference type="NCBI Taxonomy" id="114090"/>
    <lineage>
        <taxon>Bacteria</taxon>
        <taxon>Bacillati</taxon>
        <taxon>Bacillota</taxon>
        <taxon>Bacilli</taxon>
        <taxon>Lactobacillales</taxon>
        <taxon>Lactobacillaceae</taxon>
        <taxon>Pediococcus</taxon>
    </lineage>
</organism>
<proteinExistence type="predicted"/>